<proteinExistence type="predicted"/>
<feature type="region of interest" description="Disordered" evidence="1">
    <location>
        <begin position="59"/>
        <end position="80"/>
    </location>
</feature>
<evidence type="ECO:0000256" key="1">
    <source>
        <dbReference type="SAM" id="MobiDB-lite"/>
    </source>
</evidence>
<name>A0AAV4XYG6_CAEEX</name>
<keyword evidence="3" id="KW-1185">Reference proteome</keyword>
<sequence>MRFTIIAADYWIGGFEVTCSSIIQPMTRHYSYLCCRIPLLREKLTRSIAIQTQRCNGGKKEVPTEVKAAKTSGKRERSPDLMRCNRKTTTKCGQIRKTSKIILRRKKNIKKNNEDVGPVEPPVVIKEEPVEFVPEPFPSEDKGIQDHGDAVPVSSVVFIKEEPRNSIHNHLHLQTLSSRMSSSFAVKTTLGFSADVPPSTEPTSHNIQKKNEDVVPVEPAVVIKEEPVQEFDPQPSASADVVIKDEFVVSGEDYHGSSALVPPSTESTSHVTLSVACLGLVKNPTTDNKSNCRKFLSLMNISGFYNVINDNEDVTPVGPSIVIKEEPVEFDSDPSTSADNVIQENGDAVPVQPAVFIKQEPIEFDPEPYASTDIVIKDEFVVCSKEYTGSSADVPPSTEPTSHVTLSVACLGSSQNRDSDQ</sequence>
<evidence type="ECO:0000313" key="2">
    <source>
        <dbReference type="EMBL" id="GIY99353.1"/>
    </source>
</evidence>
<dbReference type="EMBL" id="BPLR01018414">
    <property type="protein sequence ID" value="GIY99353.1"/>
    <property type="molecule type" value="Genomic_DNA"/>
</dbReference>
<gene>
    <name evidence="2" type="ORF">CEXT_224602</name>
</gene>
<protein>
    <submittedName>
        <fullName evidence="2">Uncharacterized protein</fullName>
    </submittedName>
</protein>
<organism evidence="2 3">
    <name type="scientific">Caerostris extrusa</name>
    <name type="common">Bark spider</name>
    <name type="synonym">Caerostris bankana</name>
    <dbReference type="NCBI Taxonomy" id="172846"/>
    <lineage>
        <taxon>Eukaryota</taxon>
        <taxon>Metazoa</taxon>
        <taxon>Ecdysozoa</taxon>
        <taxon>Arthropoda</taxon>
        <taxon>Chelicerata</taxon>
        <taxon>Arachnida</taxon>
        <taxon>Araneae</taxon>
        <taxon>Araneomorphae</taxon>
        <taxon>Entelegynae</taxon>
        <taxon>Araneoidea</taxon>
        <taxon>Araneidae</taxon>
        <taxon>Caerostris</taxon>
    </lineage>
</organism>
<dbReference type="Proteomes" id="UP001054945">
    <property type="component" value="Unassembled WGS sequence"/>
</dbReference>
<comment type="caution">
    <text evidence="2">The sequence shown here is derived from an EMBL/GenBank/DDBJ whole genome shotgun (WGS) entry which is preliminary data.</text>
</comment>
<dbReference type="AlphaFoldDB" id="A0AAV4XYG6"/>
<evidence type="ECO:0000313" key="3">
    <source>
        <dbReference type="Proteomes" id="UP001054945"/>
    </source>
</evidence>
<accession>A0AAV4XYG6</accession>
<reference evidence="2 3" key="1">
    <citation type="submission" date="2021-06" db="EMBL/GenBank/DDBJ databases">
        <title>Caerostris extrusa draft genome.</title>
        <authorList>
            <person name="Kono N."/>
            <person name="Arakawa K."/>
        </authorList>
    </citation>
    <scope>NUCLEOTIDE SEQUENCE [LARGE SCALE GENOMIC DNA]</scope>
</reference>